<reference evidence="3" key="2">
    <citation type="submission" date="2021-04" db="EMBL/GenBank/DDBJ databases">
        <authorList>
            <person name="Gilroy R."/>
        </authorList>
    </citation>
    <scope>NUCLEOTIDE SEQUENCE</scope>
    <source>
        <strain evidence="3">CHK196-7946</strain>
    </source>
</reference>
<evidence type="ECO:0000259" key="2">
    <source>
        <dbReference type="Pfam" id="PF03413"/>
    </source>
</evidence>
<organism evidence="3 4">
    <name type="scientific">Candidatus Mediterraneibacter faecavium</name>
    <dbReference type="NCBI Taxonomy" id="2838668"/>
    <lineage>
        <taxon>Bacteria</taxon>
        <taxon>Bacillati</taxon>
        <taxon>Bacillota</taxon>
        <taxon>Clostridia</taxon>
        <taxon>Lachnospirales</taxon>
        <taxon>Lachnospiraceae</taxon>
        <taxon>Mediterraneibacter</taxon>
    </lineage>
</organism>
<dbReference type="Proteomes" id="UP000823902">
    <property type="component" value="Unassembled WGS sequence"/>
</dbReference>
<dbReference type="AlphaFoldDB" id="A0A9D2TMG9"/>
<evidence type="ECO:0000313" key="3">
    <source>
        <dbReference type="EMBL" id="HJC74501.1"/>
    </source>
</evidence>
<gene>
    <name evidence="3" type="ORF">H9697_06085</name>
</gene>
<feature type="region of interest" description="Disordered" evidence="1">
    <location>
        <begin position="1"/>
        <end position="44"/>
    </location>
</feature>
<accession>A0A9D2TMG9</accession>
<reference evidence="3" key="1">
    <citation type="journal article" date="2021" name="PeerJ">
        <title>Extensive microbial diversity within the chicken gut microbiome revealed by metagenomics and culture.</title>
        <authorList>
            <person name="Gilroy R."/>
            <person name="Ravi A."/>
            <person name="Getino M."/>
            <person name="Pursley I."/>
            <person name="Horton D.L."/>
            <person name="Alikhan N.F."/>
            <person name="Baker D."/>
            <person name="Gharbi K."/>
            <person name="Hall N."/>
            <person name="Watson M."/>
            <person name="Adriaenssens E.M."/>
            <person name="Foster-Nyarko E."/>
            <person name="Jarju S."/>
            <person name="Secka A."/>
            <person name="Antonio M."/>
            <person name="Oren A."/>
            <person name="Chaudhuri R.R."/>
            <person name="La Ragione R."/>
            <person name="Hildebrand F."/>
            <person name="Pallen M.J."/>
        </authorList>
    </citation>
    <scope>NUCLEOTIDE SEQUENCE</scope>
    <source>
        <strain evidence="3">CHK196-7946</strain>
    </source>
</reference>
<sequence length="192" mass="20961">MAQPDSTAGKSAESQNSGTENNGQSAAGVSDKTRADSDSQDIGEDAALKAALEAAGVSEADASRIRVSLDRDDGRTVYDVRFDVGQTEYDYEVFASDGKIVSSDVEQRDGDRYDDDDRNRGNNADVAVSREEAVDIALGKVPGATENDIRIELDYDDGRYKYEGDIIYERVEYDFEIDADSGEVISWGEERS</sequence>
<feature type="domain" description="PepSY" evidence="2">
    <location>
        <begin position="42"/>
        <end position="102"/>
    </location>
</feature>
<evidence type="ECO:0000256" key="1">
    <source>
        <dbReference type="SAM" id="MobiDB-lite"/>
    </source>
</evidence>
<feature type="compositionally biased region" description="Basic and acidic residues" evidence="1">
    <location>
        <begin position="105"/>
        <end position="120"/>
    </location>
</feature>
<evidence type="ECO:0000313" key="4">
    <source>
        <dbReference type="Proteomes" id="UP000823902"/>
    </source>
</evidence>
<protein>
    <submittedName>
        <fullName evidence="3">PepSY domain-containing protein</fullName>
    </submittedName>
</protein>
<dbReference type="Gene3D" id="3.10.450.40">
    <property type="match status" value="2"/>
</dbReference>
<feature type="compositionally biased region" description="Polar residues" evidence="1">
    <location>
        <begin position="1"/>
        <end position="27"/>
    </location>
</feature>
<dbReference type="EMBL" id="DWVY01000030">
    <property type="protein sequence ID" value="HJC74501.1"/>
    <property type="molecule type" value="Genomic_DNA"/>
</dbReference>
<comment type="caution">
    <text evidence="3">The sequence shown here is derived from an EMBL/GenBank/DDBJ whole genome shotgun (WGS) entry which is preliminary data.</text>
</comment>
<feature type="region of interest" description="Disordered" evidence="1">
    <location>
        <begin position="102"/>
        <end position="122"/>
    </location>
</feature>
<dbReference type="InterPro" id="IPR025711">
    <property type="entry name" value="PepSY"/>
</dbReference>
<name>A0A9D2TMG9_9FIRM</name>
<dbReference type="Pfam" id="PF03413">
    <property type="entry name" value="PepSY"/>
    <property type="match status" value="2"/>
</dbReference>
<proteinExistence type="predicted"/>
<feature type="domain" description="PepSY" evidence="2">
    <location>
        <begin position="128"/>
        <end position="186"/>
    </location>
</feature>